<reference evidence="2 3" key="1">
    <citation type="submission" date="2019-12" db="EMBL/GenBank/DDBJ databases">
        <authorList>
            <person name="Wolfe R."/>
            <person name="Danczak R."/>
            <person name="Wilkins M."/>
        </authorList>
    </citation>
    <scope>NUCLEOTIDE SEQUENCE [LARGE SCALE GENOMIC DNA]</scope>
    <source>
        <strain evidence="2">X2_MaxBin.013</strain>
    </source>
</reference>
<dbReference type="Proteomes" id="UP000488506">
    <property type="component" value="Unassembled WGS sequence"/>
</dbReference>
<dbReference type="EMBL" id="WPAF01000002">
    <property type="protein sequence ID" value="KAF0135099.1"/>
    <property type="molecule type" value="Genomic_DNA"/>
</dbReference>
<keyword evidence="1" id="KW-0472">Membrane</keyword>
<keyword evidence="1" id="KW-0812">Transmembrane</keyword>
<gene>
    <name evidence="2" type="ORF">FD145_237</name>
</gene>
<feature type="transmembrane region" description="Helical" evidence="1">
    <location>
        <begin position="60"/>
        <end position="76"/>
    </location>
</feature>
<comment type="caution">
    <text evidence="2">The sequence shown here is derived from an EMBL/GenBank/DDBJ whole genome shotgun (WGS) entry which is preliminary data.</text>
</comment>
<evidence type="ECO:0000256" key="1">
    <source>
        <dbReference type="SAM" id="Phobius"/>
    </source>
</evidence>
<protein>
    <submittedName>
        <fullName evidence="2">Uncharacterized protein</fullName>
    </submittedName>
</protein>
<proteinExistence type="predicted"/>
<feature type="transmembrane region" description="Helical" evidence="1">
    <location>
        <begin position="35"/>
        <end position="53"/>
    </location>
</feature>
<accession>A0A833L2A9</accession>
<evidence type="ECO:0000313" key="2">
    <source>
        <dbReference type="EMBL" id="KAF0135099.1"/>
    </source>
</evidence>
<dbReference type="AlphaFoldDB" id="A0A833L2A9"/>
<feature type="transmembrane region" description="Helical" evidence="1">
    <location>
        <begin position="82"/>
        <end position="100"/>
    </location>
</feature>
<sequence length="108" mass="11234">MNKIKLGLLLGIAAGVIDVAPMIMMKLPLSADLSAFSMWVIIGFFIAATNIGIKGAVKGIVISFLNLLPAAIIISAGNPMDIIPVVSMTLILGSMLGFLIEKAGKGCY</sequence>
<organism evidence="2 3">
    <name type="scientific">Candidatus Saganbacteria bacterium</name>
    <dbReference type="NCBI Taxonomy" id="2575572"/>
    <lineage>
        <taxon>Bacteria</taxon>
        <taxon>Bacillati</taxon>
        <taxon>Saganbacteria</taxon>
    </lineage>
</organism>
<name>A0A833L2A9_UNCSA</name>
<keyword evidence="1" id="KW-1133">Transmembrane helix</keyword>
<evidence type="ECO:0000313" key="3">
    <source>
        <dbReference type="Proteomes" id="UP000488506"/>
    </source>
</evidence>